<accession>A0A4Y5SJ17</accession>
<name>A0A4Y5SJ17_9EURY</name>
<evidence type="ECO:0000256" key="4">
    <source>
        <dbReference type="ARBA" id="ARBA00022827"/>
    </source>
</evidence>
<evidence type="ECO:0000256" key="5">
    <source>
        <dbReference type="ARBA" id="ARBA00023002"/>
    </source>
</evidence>
<dbReference type="PANTHER" id="PTHR38755">
    <property type="entry name" value="5,10-METHYLENETETRAHYDROFOLATE REDUCTASE"/>
    <property type="match status" value="1"/>
</dbReference>
<dbReference type="OrthoDB" id="28177at2157"/>
<dbReference type="UniPathway" id="UPA00193"/>
<protein>
    <submittedName>
        <fullName evidence="7">5,10-methylenetetrahydrofolate reductase</fullName>
    </submittedName>
</protein>
<dbReference type="InterPro" id="IPR029041">
    <property type="entry name" value="FAD-linked_oxidoreductase-like"/>
</dbReference>
<dbReference type="GO" id="GO:0035999">
    <property type="term" value="P:tetrahydrofolate interconversion"/>
    <property type="evidence" value="ECO:0007669"/>
    <property type="project" value="UniProtKB-UniPathway"/>
</dbReference>
<reference evidence="7 8" key="1">
    <citation type="submission" date="2019-06" db="EMBL/GenBank/DDBJ databases">
        <title>Thermococcus indicus sp. nov., a Fe(III)-reducing hyperthermophilic archaeon isolated from the Onnuri vent field of the Central Indian Ocean ridge.</title>
        <authorList>
            <person name="Lim J.K."/>
            <person name="Kim Y.J."/>
            <person name="Kwon K.K."/>
        </authorList>
    </citation>
    <scope>NUCLEOTIDE SEQUENCE [LARGE SCALE GENOMIC DNA]</scope>
    <source>
        <strain evidence="7 8">IOH1</strain>
    </source>
</reference>
<gene>
    <name evidence="7" type="ORF">FH039_03385</name>
</gene>
<evidence type="ECO:0000259" key="6">
    <source>
        <dbReference type="Pfam" id="PF12225"/>
    </source>
</evidence>
<evidence type="ECO:0000313" key="8">
    <source>
        <dbReference type="Proteomes" id="UP000306007"/>
    </source>
</evidence>
<feature type="domain" description="Methylene-tetrahydrofolate reductase C-terminal-like" evidence="6">
    <location>
        <begin position="7"/>
        <end position="31"/>
    </location>
</feature>
<dbReference type="AlphaFoldDB" id="A0A4Y5SJ17"/>
<dbReference type="EMBL" id="CP040846">
    <property type="protein sequence ID" value="QDA30843.1"/>
    <property type="molecule type" value="Genomic_DNA"/>
</dbReference>
<dbReference type="Gene3D" id="3.20.20.220">
    <property type="match status" value="1"/>
</dbReference>
<evidence type="ECO:0000313" key="7">
    <source>
        <dbReference type="EMBL" id="QDA30843.1"/>
    </source>
</evidence>
<keyword evidence="5" id="KW-0560">Oxidoreductase</keyword>
<comment type="cofactor">
    <cofactor evidence="1">
        <name>FAD</name>
        <dbReference type="ChEBI" id="CHEBI:57692"/>
    </cofactor>
</comment>
<organism evidence="7 8">
    <name type="scientific">Thermococcus indicus</name>
    <dbReference type="NCBI Taxonomy" id="2586643"/>
    <lineage>
        <taxon>Archaea</taxon>
        <taxon>Methanobacteriati</taxon>
        <taxon>Methanobacteriota</taxon>
        <taxon>Thermococci</taxon>
        <taxon>Thermococcales</taxon>
        <taxon>Thermococcaceae</taxon>
        <taxon>Thermococcus</taxon>
    </lineage>
</organism>
<dbReference type="SUPFAM" id="SSF51730">
    <property type="entry name" value="FAD-linked oxidoreductase"/>
    <property type="match status" value="1"/>
</dbReference>
<dbReference type="InterPro" id="IPR003171">
    <property type="entry name" value="Mehydrof_redctse-like"/>
</dbReference>
<dbReference type="Pfam" id="PF02219">
    <property type="entry name" value="MTHFR"/>
    <property type="match status" value="1"/>
</dbReference>
<dbReference type="Proteomes" id="UP000306007">
    <property type="component" value="Chromosome"/>
</dbReference>
<dbReference type="InterPro" id="IPR022026">
    <property type="entry name" value="DUF5981"/>
</dbReference>
<dbReference type="KEGG" id="tic:FH039_03385"/>
<evidence type="ECO:0000256" key="2">
    <source>
        <dbReference type="ARBA" id="ARBA00004777"/>
    </source>
</evidence>
<evidence type="ECO:0000256" key="1">
    <source>
        <dbReference type="ARBA" id="ARBA00001974"/>
    </source>
</evidence>
<proteinExistence type="predicted"/>
<evidence type="ECO:0000256" key="3">
    <source>
        <dbReference type="ARBA" id="ARBA00022630"/>
    </source>
</evidence>
<dbReference type="GO" id="GO:0006555">
    <property type="term" value="P:methionine metabolic process"/>
    <property type="evidence" value="ECO:0007669"/>
    <property type="project" value="InterPro"/>
</dbReference>
<sequence>MVGLRLSSCPKGMLNGPCGGALGERCEVDGRMCPLLRRLEVEEAPFEEHPVLREMEKLVEGDTRPRDSAFWRGLELGRALTLEFPISAVRTWEDVHLVVGSVRDVDLLTVPDNPLGYPHFEPTAMALYLKSLGRPVCPHLTGKDRNLTAVASELRTALLFGFEAVLMTTGDWPGLSLPSRPVFDLDSANLIRLARLVFAGILPTGERFEADERPRVLGTINPHYRPALEAKRVLRKLVAGAEALVTQVVASKESLSRLKEVLRSAGGDVPVLVSLLHPLTEELRPALERMGIPAGDEGFEELLEEVKTLDFVSGINLIVFSRSLEGWLSLATDAVKTTKEVFE</sequence>
<dbReference type="Pfam" id="PF12225">
    <property type="entry name" value="DUF5981"/>
    <property type="match status" value="1"/>
</dbReference>
<keyword evidence="3" id="KW-0285">Flavoprotein</keyword>
<dbReference type="PANTHER" id="PTHR38755:SF1">
    <property type="entry name" value="METHYLENE-TETRAHYDROFOLATE REDUCTASE C-TERMINAL DOMAIN-CONTAINING PROTEIN"/>
    <property type="match status" value="1"/>
</dbReference>
<keyword evidence="4" id="KW-0274">FAD</keyword>
<keyword evidence="8" id="KW-1185">Reference proteome</keyword>
<comment type="pathway">
    <text evidence="2">One-carbon metabolism; tetrahydrofolate interconversion.</text>
</comment>
<dbReference type="GO" id="GO:0004489">
    <property type="term" value="F:methylenetetrahydrofolate reductase [NAD(P)H] activity"/>
    <property type="evidence" value="ECO:0007669"/>
    <property type="project" value="InterPro"/>
</dbReference>